<dbReference type="Proteomes" id="UP001497482">
    <property type="component" value="Chromosome 23"/>
</dbReference>
<dbReference type="EMBL" id="OZ035845">
    <property type="protein sequence ID" value="CAL1599774.1"/>
    <property type="molecule type" value="Genomic_DNA"/>
</dbReference>
<feature type="region of interest" description="Disordered" evidence="7">
    <location>
        <begin position="437"/>
        <end position="469"/>
    </location>
</feature>
<gene>
    <name evidence="9" type="ORF">KC01_LOCUS27981</name>
</gene>
<name>A0AAV2LCR3_KNICA</name>
<keyword evidence="10" id="KW-1185">Reference proteome</keyword>
<dbReference type="InterPro" id="IPR036390">
    <property type="entry name" value="WH_DNA-bd_sf"/>
</dbReference>
<evidence type="ECO:0000259" key="8">
    <source>
        <dbReference type="PROSITE" id="PS50039"/>
    </source>
</evidence>
<keyword evidence="2" id="KW-0805">Transcription regulation</keyword>
<organism evidence="9 10">
    <name type="scientific">Knipowitschia caucasica</name>
    <name type="common">Caucasian dwarf goby</name>
    <name type="synonym">Pomatoschistus caucasicus</name>
    <dbReference type="NCBI Taxonomy" id="637954"/>
    <lineage>
        <taxon>Eukaryota</taxon>
        <taxon>Metazoa</taxon>
        <taxon>Chordata</taxon>
        <taxon>Craniata</taxon>
        <taxon>Vertebrata</taxon>
        <taxon>Euteleostomi</taxon>
        <taxon>Actinopterygii</taxon>
        <taxon>Neopterygii</taxon>
        <taxon>Teleostei</taxon>
        <taxon>Neoteleostei</taxon>
        <taxon>Acanthomorphata</taxon>
        <taxon>Gobiaria</taxon>
        <taxon>Gobiiformes</taxon>
        <taxon>Gobioidei</taxon>
        <taxon>Gobiidae</taxon>
        <taxon>Gobiinae</taxon>
        <taxon>Knipowitschia</taxon>
    </lineage>
</organism>
<dbReference type="GO" id="GO:0000978">
    <property type="term" value="F:RNA polymerase II cis-regulatory region sequence-specific DNA binding"/>
    <property type="evidence" value="ECO:0007669"/>
    <property type="project" value="TreeGrafter"/>
</dbReference>
<feature type="region of interest" description="Disordered" evidence="7">
    <location>
        <begin position="288"/>
        <end position="313"/>
    </location>
</feature>
<feature type="compositionally biased region" description="Polar residues" evidence="7">
    <location>
        <begin position="235"/>
        <end position="245"/>
    </location>
</feature>
<dbReference type="GO" id="GO:0009888">
    <property type="term" value="P:tissue development"/>
    <property type="evidence" value="ECO:0007669"/>
    <property type="project" value="UniProtKB-ARBA"/>
</dbReference>
<accession>A0AAV2LCR3</accession>
<evidence type="ECO:0000256" key="7">
    <source>
        <dbReference type="SAM" id="MobiDB-lite"/>
    </source>
</evidence>
<dbReference type="AlphaFoldDB" id="A0AAV2LCR3"/>
<evidence type="ECO:0000256" key="2">
    <source>
        <dbReference type="ARBA" id="ARBA00023015"/>
    </source>
</evidence>
<feature type="region of interest" description="Disordered" evidence="7">
    <location>
        <begin position="194"/>
        <end position="267"/>
    </location>
</feature>
<dbReference type="InterPro" id="IPR050211">
    <property type="entry name" value="FOX_domain-containing"/>
</dbReference>
<keyword evidence="3 6" id="KW-0238">DNA-binding</keyword>
<keyword evidence="5 6" id="KW-0539">Nucleus</keyword>
<feature type="domain" description="Fork-head" evidence="8">
    <location>
        <begin position="109"/>
        <end position="203"/>
    </location>
</feature>
<dbReference type="InterPro" id="IPR036388">
    <property type="entry name" value="WH-like_DNA-bd_sf"/>
</dbReference>
<dbReference type="GO" id="GO:0030154">
    <property type="term" value="P:cell differentiation"/>
    <property type="evidence" value="ECO:0007669"/>
    <property type="project" value="UniProtKB-ARBA"/>
</dbReference>
<evidence type="ECO:0000256" key="6">
    <source>
        <dbReference type="PROSITE-ProRule" id="PRU00089"/>
    </source>
</evidence>
<dbReference type="PROSITE" id="PS00657">
    <property type="entry name" value="FORK_HEAD_1"/>
    <property type="match status" value="1"/>
</dbReference>
<reference evidence="9 10" key="1">
    <citation type="submission" date="2024-04" db="EMBL/GenBank/DDBJ databases">
        <authorList>
            <person name="Waldvogel A.-M."/>
            <person name="Schoenle A."/>
        </authorList>
    </citation>
    <scope>NUCLEOTIDE SEQUENCE [LARGE SCALE GENOMIC DNA]</scope>
</reference>
<feature type="DNA-binding region" description="Fork-head" evidence="6">
    <location>
        <begin position="109"/>
        <end position="203"/>
    </location>
</feature>
<dbReference type="PROSITE" id="PS50039">
    <property type="entry name" value="FORK_HEAD_3"/>
    <property type="match status" value="1"/>
</dbReference>
<dbReference type="SMART" id="SM00339">
    <property type="entry name" value="FH"/>
    <property type="match status" value="1"/>
</dbReference>
<dbReference type="InterPro" id="IPR001766">
    <property type="entry name" value="Fork_head_dom"/>
</dbReference>
<evidence type="ECO:0000313" key="9">
    <source>
        <dbReference type="EMBL" id="CAL1599774.1"/>
    </source>
</evidence>
<dbReference type="Pfam" id="PF00250">
    <property type="entry name" value="Forkhead"/>
    <property type="match status" value="1"/>
</dbReference>
<dbReference type="InterPro" id="IPR030456">
    <property type="entry name" value="TF_fork_head_CS_2"/>
</dbReference>
<feature type="compositionally biased region" description="Pro residues" evidence="7">
    <location>
        <begin position="217"/>
        <end position="228"/>
    </location>
</feature>
<keyword evidence="4" id="KW-0804">Transcription</keyword>
<dbReference type="PANTHER" id="PTHR11829:SF406">
    <property type="entry name" value="FORKHEAD BOX PROTEIN I2"/>
    <property type="match status" value="1"/>
</dbReference>
<feature type="compositionally biased region" description="Low complexity" evidence="7">
    <location>
        <begin position="250"/>
        <end position="263"/>
    </location>
</feature>
<evidence type="ECO:0000256" key="1">
    <source>
        <dbReference type="ARBA" id="ARBA00004123"/>
    </source>
</evidence>
<dbReference type="PANTHER" id="PTHR11829">
    <property type="entry name" value="FORKHEAD BOX PROTEIN"/>
    <property type="match status" value="1"/>
</dbReference>
<dbReference type="InterPro" id="IPR018122">
    <property type="entry name" value="TF_fork_head_CS_1"/>
</dbReference>
<dbReference type="GO" id="GO:0005634">
    <property type="term" value="C:nucleus"/>
    <property type="evidence" value="ECO:0007669"/>
    <property type="project" value="UniProtKB-SubCell"/>
</dbReference>
<dbReference type="PROSITE" id="PS00658">
    <property type="entry name" value="FORK_HEAD_2"/>
    <property type="match status" value="1"/>
</dbReference>
<sequence length="482" mass="52702">MAVYCDNYGVYQQNLHHHHQRPAAATSGYGLHGDYTPPPASTNPYLWLNSPGINSSAYLTGNSSSSYMQPAGYGSNHQRQYLAPPAGFGGADLGWLSISSQQELFKMVRPPYSYSALIAMAIQNAADKKLTLSQIYQYVADNFPFYKKSKAGWQNSIRHNLSLNDCFKKVARDEDDPGKGNYWTLDPNCEKMFDNGNFRRKRKRRADVTGADSTTASPPPPPLKPSDTPPHKLSDTASLLSSSPLSMHGSPTSTESKSSPSPSHADHVSPCFSSFVSNVTSLLQAENLQSRDGGGGGSGHHLTGLSQGREGMHGLGSYSPSLISPLNSENNRMSYYSSVQSLSNHFSVNNLIYNREGTEETRTRSETRHDVRTTGRRSSGYGAGHMYFSPIISEGHVPERVLRWSIKVQFWSGRFMLLTSCVFPKFDLFPAISLLPKSNARSPPKPRRPLSHMNITQAPALPPPSPSGCRAGTPPLTVVASC</sequence>
<feature type="compositionally biased region" description="Basic and acidic residues" evidence="7">
    <location>
        <begin position="357"/>
        <end position="373"/>
    </location>
</feature>
<comment type="subcellular location">
    <subcellularLocation>
        <location evidence="1 6">Nucleus</location>
    </subcellularLocation>
</comment>
<proteinExistence type="predicted"/>
<evidence type="ECO:0000256" key="3">
    <source>
        <dbReference type="ARBA" id="ARBA00023125"/>
    </source>
</evidence>
<evidence type="ECO:0000256" key="5">
    <source>
        <dbReference type="ARBA" id="ARBA00023242"/>
    </source>
</evidence>
<dbReference type="PRINTS" id="PR00053">
    <property type="entry name" value="FORKHEAD"/>
</dbReference>
<dbReference type="Gene3D" id="1.10.10.10">
    <property type="entry name" value="Winged helix-like DNA-binding domain superfamily/Winged helix DNA-binding domain"/>
    <property type="match status" value="1"/>
</dbReference>
<protein>
    <recommendedName>
        <fullName evidence="8">Fork-head domain-containing protein</fullName>
    </recommendedName>
</protein>
<evidence type="ECO:0000313" key="10">
    <source>
        <dbReference type="Proteomes" id="UP001497482"/>
    </source>
</evidence>
<dbReference type="SUPFAM" id="SSF46785">
    <property type="entry name" value="Winged helix' DNA-binding domain"/>
    <property type="match status" value="1"/>
</dbReference>
<dbReference type="GO" id="GO:0000981">
    <property type="term" value="F:DNA-binding transcription factor activity, RNA polymerase II-specific"/>
    <property type="evidence" value="ECO:0007669"/>
    <property type="project" value="TreeGrafter"/>
</dbReference>
<feature type="region of interest" description="Disordered" evidence="7">
    <location>
        <begin position="357"/>
        <end position="378"/>
    </location>
</feature>
<dbReference type="GO" id="GO:0009653">
    <property type="term" value="P:anatomical structure morphogenesis"/>
    <property type="evidence" value="ECO:0007669"/>
    <property type="project" value="TreeGrafter"/>
</dbReference>
<evidence type="ECO:0000256" key="4">
    <source>
        <dbReference type="ARBA" id="ARBA00023163"/>
    </source>
</evidence>
<dbReference type="FunFam" id="1.10.10.10:FF:000016">
    <property type="entry name" value="Forkhead box protein I1"/>
    <property type="match status" value="1"/>
</dbReference>